<sequence>MIEIKIQQTLSALVDDRAYPTILPEQAKYPAITYHRVNAAQGSGRINTTDITGQNSVFQVVIWSKNYGQAHLLQKQCITEFAGLGLQLNSSADGFEPEKMLHSVIMEFECWGDLALTADRQSTPTKSPIKQFLHSVQHQLSVISETSLSDYQLIQPVLPTIVVKLQQIKPADDWNGPGAVKCFMAAHCYHQVGYAEDLAAQVSLKINANQWDLGEALDYPTDISADQQVMILGGEPYERWQIKWQQVIRTEASIWQDSGTPPTTVLCSDAPEIGIPHEDDYRVVSSK</sequence>
<evidence type="ECO:0000313" key="2">
    <source>
        <dbReference type="Proteomes" id="UP000569732"/>
    </source>
</evidence>
<accession>A0A853I879</accession>
<evidence type="ECO:0000313" key="1">
    <source>
        <dbReference type="EMBL" id="NYZ69523.1"/>
    </source>
</evidence>
<gene>
    <name evidence="1" type="ORF">H0A36_26245</name>
</gene>
<dbReference type="RefSeq" id="WP_180571507.1">
    <property type="nucleotide sequence ID" value="NZ_JACCKB010000096.1"/>
</dbReference>
<protein>
    <submittedName>
        <fullName evidence="1">Uncharacterized protein</fullName>
    </submittedName>
</protein>
<reference evidence="1 2" key="1">
    <citation type="submission" date="2020-07" db="EMBL/GenBank/DDBJ databases">
        <title>Endozoicomonas sp. nov., isolated from sediment.</title>
        <authorList>
            <person name="Gu T."/>
        </authorList>
    </citation>
    <scope>NUCLEOTIDE SEQUENCE [LARGE SCALE GENOMIC DNA]</scope>
    <source>
        <strain evidence="1 2">SM1973</strain>
    </source>
</reference>
<dbReference type="AlphaFoldDB" id="A0A853I879"/>
<keyword evidence="2" id="KW-1185">Reference proteome</keyword>
<dbReference type="EMBL" id="JACCKB010000096">
    <property type="protein sequence ID" value="NYZ69523.1"/>
    <property type="molecule type" value="Genomic_DNA"/>
</dbReference>
<dbReference type="Proteomes" id="UP000569732">
    <property type="component" value="Unassembled WGS sequence"/>
</dbReference>
<proteinExistence type="predicted"/>
<organism evidence="1 2">
    <name type="scientific">Spartinivicinus marinus</name>
    <dbReference type="NCBI Taxonomy" id="2994442"/>
    <lineage>
        <taxon>Bacteria</taxon>
        <taxon>Pseudomonadati</taxon>
        <taxon>Pseudomonadota</taxon>
        <taxon>Gammaproteobacteria</taxon>
        <taxon>Oceanospirillales</taxon>
        <taxon>Zooshikellaceae</taxon>
        <taxon>Spartinivicinus</taxon>
    </lineage>
</organism>
<comment type="caution">
    <text evidence="1">The sequence shown here is derived from an EMBL/GenBank/DDBJ whole genome shotgun (WGS) entry which is preliminary data.</text>
</comment>
<name>A0A853I879_9GAMM</name>